<feature type="compositionally biased region" description="Basic and acidic residues" evidence="1">
    <location>
        <begin position="1"/>
        <end position="22"/>
    </location>
</feature>
<dbReference type="EMBL" id="CP067420">
    <property type="protein sequence ID" value="QQP87694.1"/>
    <property type="molecule type" value="Genomic_DNA"/>
</dbReference>
<name>A0ABX7B1G5_9PROT</name>
<gene>
    <name evidence="3" type="ORF">IGS68_16540</name>
</gene>
<dbReference type="InterPro" id="IPR018968">
    <property type="entry name" value="Phasin"/>
</dbReference>
<proteinExistence type="predicted"/>
<accession>A0ABX7B1G5</accession>
<dbReference type="Pfam" id="PF09361">
    <property type="entry name" value="Phasin_2"/>
    <property type="match status" value="1"/>
</dbReference>
<dbReference type="Proteomes" id="UP000595197">
    <property type="component" value="Chromosome"/>
</dbReference>
<reference evidence="3" key="1">
    <citation type="submission" date="2021-02" db="EMBL/GenBank/DDBJ databases">
        <title>Skermanella TT6 skin isolate.</title>
        <authorList>
            <person name="Lee K."/>
            <person name="Ganzorig M."/>
        </authorList>
    </citation>
    <scope>NUCLEOTIDE SEQUENCE</scope>
    <source>
        <strain evidence="3">TT6</strain>
    </source>
</reference>
<feature type="region of interest" description="Disordered" evidence="1">
    <location>
        <begin position="1"/>
        <end position="76"/>
    </location>
</feature>
<organism evidence="3 4">
    <name type="scientific">Skermanella cutis</name>
    <dbReference type="NCBI Taxonomy" id="2775420"/>
    <lineage>
        <taxon>Bacteria</taxon>
        <taxon>Pseudomonadati</taxon>
        <taxon>Pseudomonadota</taxon>
        <taxon>Alphaproteobacteria</taxon>
        <taxon>Rhodospirillales</taxon>
        <taxon>Azospirillaceae</taxon>
        <taxon>Skermanella</taxon>
    </lineage>
</organism>
<evidence type="ECO:0000313" key="3">
    <source>
        <dbReference type="EMBL" id="QQP87694.1"/>
    </source>
</evidence>
<feature type="compositionally biased region" description="Basic and acidic residues" evidence="1">
    <location>
        <begin position="33"/>
        <end position="50"/>
    </location>
</feature>
<keyword evidence="4" id="KW-1185">Reference proteome</keyword>
<feature type="domain" description="Phasin" evidence="2">
    <location>
        <begin position="116"/>
        <end position="214"/>
    </location>
</feature>
<evidence type="ECO:0000259" key="2">
    <source>
        <dbReference type="Pfam" id="PF09361"/>
    </source>
</evidence>
<evidence type="ECO:0000313" key="4">
    <source>
        <dbReference type="Proteomes" id="UP000595197"/>
    </source>
</evidence>
<evidence type="ECO:0000256" key="1">
    <source>
        <dbReference type="SAM" id="MobiDB-lite"/>
    </source>
</evidence>
<feature type="compositionally biased region" description="Low complexity" evidence="1">
    <location>
        <begin position="23"/>
        <end position="32"/>
    </location>
</feature>
<protein>
    <submittedName>
        <fullName evidence="3">Phasin family protein</fullName>
    </submittedName>
</protein>
<sequence>MATEKDTTTTRTAKDAGEETVKTTRAAAAEAADTGKKASREAADTAEKGAEVAQKTAEQGAETVKRGMEAGSDVAGKAAQTVSRVAEDTAGAARQMTEQSSQQFGRVFSMQAKASEEVTKRTQQNLEVMMQASSVLADGFQSVMREWVNYTQSAMQRNIDGVNSIMRARSVQDLLAAQSDLVNAEVELLLNSSVKISEVTARVANDAAQRINGQVKQQARKTA</sequence>
<dbReference type="RefSeq" id="WP_201071320.1">
    <property type="nucleotide sequence ID" value="NZ_CP067420.1"/>
</dbReference>